<accession>A0A7J9I5V7</accession>
<dbReference type="PROSITE" id="PS00940">
    <property type="entry name" value="GAMMA_THIONIN"/>
    <property type="match status" value="1"/>
</dbReference>
<dbReference type="SMART" id="SM00505">
    <property type="entry name" value="Knot1"/>
    <property type="match status" value="1"/>
</dbReference>
<feature type="domain" description="Knottins-like" evidence="7">
    <location>
        <begin position="59"/>
        <end position="97"/>
    </location>
</feature>
<keyword evidence="3" id="KW-0295">Fungicide</keyword>
<proteinExistence type="inferred from homology"/>
<evidence type="ECO:0000313" key="8">
    <source>
        <dbReference type="EMBL" id="MBA0817506.1"/>
    </source>
</evidence>
<evidence type="ECO:0000313" key="9">
    <source>
        <dbReference type="Proteomes" id="UP000593560"/>
    </source>
</evidence>
<dbReference type="AlphaFoldDB" id="A0A7J9I5V7"/>
<dbReference type="CDD" id="cd00107">
    <property type="entry name" value="Knot1"/>
    <property type="match status" value="1"/>
</dbReference>
<dbReference type="InterPro" id="IPR036574">
    <property type="entry name" value="Scorpion_toxin-like_sf"/>
</dbReference>
<dbReference type="InterPro" id="IPR003614">
    <property type="entry name" value="Knottins"/>
</dbReference>
<evidence type="ECO:0000256" key="3">
    <source>
        <dbReference type="ARBA" id="ARBA00022577"/>
    </source>
</evidence>
<comment type="caution">
    <text evidence="8">The sequence shown here is derived from an EMBL/GenBank/DDBJ whole genome shotgun (WGS) entry which is preliminary data.</text>
</comment>
<dbReference type="Proteomes" id="UP000593560">
    <property type="component" value="Unassembled WGS sequence"/>
</dbReference>
<evidence type="ECO:0000259" key="7">
    <source>
        <dbReference type="SMART" id="SM00505"/>
    </source>
</evidence>
<dbReference type="GO" id="GO:0050832">
    <property type="term" value="P:defense response to fungus"/>
    <property type="evidence" value="ECO:0007669"/>
    <property type="project" value="UniProtKB-KW"/>
</dbReference>
<dbReference type="Pfam" id="PF00304">
    <property type="entry name" value="Gamma-thionin"/>
    <property type="match status" value="1"/>
</dbReference>
<sequence>MFYIHCIENSQAFYHFHSSALLIIFKMERFSRSISIVVLLMLVLLTTEMGPVVADGDKICESPSHAFKGLCLRDDNCDIVCKTEGFPNGDCKDARLLLFLQAARFRFTACIESFEVKADLVSALVERERSGPTLFTCRVERMLCSNCDFLLKQNFEVVLTNTTEPEVIYAARAFIMQLIGGLLMLNKSSCGVMPRIFRRAQLSNSVLEESVGWGSSDGQLRRKLHGIDCIPTMV</sequence>
<dbReference type="OrthoDB" id="1063609at2759"/>
<evidence type="ECO:0000256" key="1">
    <source>
        <dbReference type="ARBA" id="ARBA00006722"/>
    </source>
</evidence>
<evidence type="ECO:0000256" key="6">
    <source>
        <dbReference type="ARBA" id="ARBA00023157"/>
    </source>
</evidence>
<dbReference type="InterPro" id="IPR008176">
    <property type="entry name" value="Defensin_plant"/>
</dbReference>
<keyword evidence="2" id="KW-0929">Antimicrobial</keyword>
<name>A0A7J9I5V7_9ROSI</name>
<dbReference type="PANTHER" id="PTHR33147">
    <property type="entry name" value="DEFENSIN-LIKE PROTEIN 1"/>
    <property type="match status" value="1"/>
</dbReference>
<keyword evidence="6" id="KW-1015">Disulfide bond</keyword>
<dbReference type="PANTHER" id="PTHR33147:SF39">
    <property type="entry name" value="DRO1 PROTEIN-RELATED"/>
    <property type="match status" value="1"/>
</dbReference>
<dbReference type="Gene3D" id="3.30.30.10">
    <property type="entry name" value="Knottin, scorpion toxin-like"/>
    <property type="match status" value="1"/>
</dbReference>
<keyword evidence="5" id="KW-0611">Plant defense</keyword>
<dbReference type="SUPFAM" id="SSF57095">
    <property type="entry name" value="Scorpion toxin-like"/>
    <property type="match status" value="1"/>
</dbReference>
<protein>
    <recommendedName>
        <fullName evidence="7">Knottins-like domain-containing protein</fullName>
    </recommendedName>
</protein>
<evidence type="ECO:0000256" key="4">
    <source>
        <dbReference type="ARBA" id="ARBA00022729"/>
    </source>
</evidence>
<keyword evidence="9" id="KW-1185">Reference proteome</keyword>
<keyword evidence="4" id="KW-0732">Signal</keyword>
<dbReference type="EMBL" id="JABFAD010029929">
    <property type="protein sequence ID" value="MBA0817506.1"/>
    <property type="molecule type" value="Genomic_DNA"/>
</dbReference>
<evidence type="ECO:0000256" key="5">
    <source>
        <dbReference type="ARBA" id="ARBA00022821"/>
    </source>
</evidence>
<dbReference type="GO" id="GO:0031640">
    <property type="term" value="P:killing of cells of another organism"/>
    <property type="evidence" value="ECO:0007669"/>
    <property type="project" value="UniProtKB-KW"/>
</dbReference>
<organism evidence="8 9">
    <name type="scientific">Gossypium harknessii</name>
    <dbReference type="NCBI Taxonomy" id="34285"/>
    <lineage>
        <taxon>Eukaryota</taxon>
        <taxon>Viridiplantae</taxon>
        <taxon>Streptophyta</taxon>
        <taxon>Embryophyta</taxon>
        <taxon>Tracheophyta</taxon>
        <taxon>Spermatophyta</taxon>
        <taxon>Magnoliopsida</taxon>
        <taxon>eudicotyledons</taxon>
        <taxon>Gunneridae</taxon>
        <taxon>Pentapetalae</taxon>
        <taxon>rosids</taxon>
        <taxon>malvids</taxon>
        <taxon>Malvales</taxon>
        <taxon>Malvaceae</taxon>
        <taxon>Malvoideae</taxon>
        <taxon>Gossypium</taxon>
    </lineage>
</organism>
<reference evidence="8 9" key="1">
    <citation type="journal article" date="2019" name="Genome Biol. Evol.">
        <title>Insights into the evolution of the New World diploid cottons (Gossypium, subgenus Houzingenia) based on genome sequencing.</title>
        <authorList>
            <person name="Grover C.E."/>
            <person name="Arick M.A. 2nd"/>
            <person name="Thrash A."/>
            <person name="Conover J.L."/>
            <person name="Sanders W.S."/>
            <person name="Peterson D.G."/>
            <person name="Frelichowski J.E."/>
            <person name="Scheffler J.A."/>
            <person name="Scheffler B.E."/>
            <person name="Wendel J.F."/>
        </authorList>
    </citation>
    <scope>NUCLEOTIDE SEQUENCE [LARGE SCALE GENOMIC DNA]</scope>
    <source>
        <strain evidence="8">0</strain>
        <tissue evidence="8">Leaf</tissue>
    </source>
</reference>
<evidence type="ECO:0000256" key="2">
    <source>
        <dbReference type="ARBA" id="ARBA00022529"/>
    </source>
</evidence>
<dbReference type="PRINTS" id="PR00288">
    <property type="entry name" value="PUROTHIONIN"/>
</dbReference>
<comment type="similarity">
    <text evidence="1">Belongs to the DEFL family.</text>
</comment>
<gene>
    <name evidence="8" type="ORF">Gohar_021614</name>
</gene>